<dbReference type="SUPFAM" id="SSF158472">
    <property type="entry name" value="HAMP domain-like"/>
    <property type="match status" value="1"/>
</dbReference>
<keyword evidence="13 14" id="KW-0472">Membrane</keyword>
<feature type="domain" description="Histidine kinase" evidence="15">
    <location>
        <begin position="272"/>
        <end position="492"/>
    </location>
</feature>
<organism evidence="17 18">
    <name type="scientific">Paenibacillus oenotherae</name>
    <dbReference type="NCBI Taxonomy" id="1435645"/>
    <lineage>
        <taxon>Bacteria</taxon>
        <taxon>Bacillati</taxon>
        <taxon>Bacillota</taxon>
        <taxon>Bacilli</taxon>
        <taxon>Bacillales</taxon>
        <taxon>Paenibacillaceae</taxon>
        <taxon>Paenibacillus</taxon>
    </lineage>
</organism>
<dbReference type="SMART" id="SM00387">
    <property type="entry name" value="HATPase_c"/>
    <property type="match status" value="1"/>
</dbReference>
<comment type="caution">
    <text evidence="17">The sequence shown here is derived from an EMBL/GenBank/DDBJ whole genome shotgun (WGS) entry which is preliminary data.</text>
</comment>
<dbReference type="InterPro" id="IPR036097">
    <property type="entry name" value="HisK_dim/P_sf"/>
</dbReference>
<dbReference type="Gene3D" id="3.30.565.10">
    <property type="entry name" value="Histidine kinase-like ATPase, C-terminal domain"/>
    <property type="match status" value="1"/>
</dbReference>
<keyword evidence="12" id="KW-0902">Two-component regulatory system</keyword>
<evidence type="ECO:0000256" key="7">
    <source>
        <dbReference type="ARBA" id="ARBA00022692"/>
    </source>
</evidence>
<dbReference type="InterPro" id="IPR050398">
    <property type="entry name" value="HssS/ArlS-like"/>
</dbReference>
<dbReference type="CDD" id="cd06225">
    <property type="entry name" value="HAMP"/>
    <property type="match status" value="1"/>
</dbReference>
<keyword evidence="9 17" id="KW-0418">Kinase</keyword>
<protein>
    <recommendedName>
        <fullName evidence="3">histidine kinase</fullName>
        <ecNumber evidence="3">2.7.13.3</ecNumber>
    </recommendedName>
</protein>
<feature type="transmembrane region" description="Helical" evidence="14">
    <location>
        <begin position="181"/>
        <end position="203"/>
    </location>
</feature>
<dbReference type="Pfam" id="PF00672">
    <property type="entry name" value="HAMP"/>
    <property type="match status" value="1"/>
</dbReference>
<keyword evidence="5" id="KW-0597">Phosphoprotein</keyword>
<dbReference type="PANTHER" id="PTHR45528">
    <property type="entry name" value="SENSOR HISTIDINE KINASE CPXA"/>
    <property type="match status" value="1"/>
</dbReference>
<dbReference type="SMART" id="SM00388">
    <property type="entry name" value="HisKA"/>
    <property type="match status" value="1"/>
</dbReference>
<dbReference type="CDD" id="cd00082">
    <property type="entry name" value="HisKA"/>
    <property type="match status" value="1"/>
</dbReference>
<dbReference type="Gene3D" id="6.10.340.10">
    <property type="match status" value="1"/>
</dbReference>
<evidence type="ECO:0000259" key="15">
    <source>
        <dbReference type="PROSITE" id="PS50109"/>
    </source>
</evidence>
<gene>
    <name evidence="17" type="ORF">K0T92_21790</name>
</gene>
<keyword evidence="7 14" id="KW-0812">Transmembrane</keyword>
<dbReference type="SUPFAM" id="SSF47384">
    <property type="entry name" value="Homodimeric domain of signal transducing histidine kinase"/>
    <property type="match status" value="1"/>
</dbReference>
<evidence type="ECO:0000256" key="14">
    <source>
        <dbReference type="SAM" id="Phobius"/>
    </source>
</evidence>
<dbReference type="RefSeq" id="WP_219874608.1">
    <property type="nucleotide sequence ID" value="NZ_JAHZIJ010000023.1"/>
</dbReference>
<evidence type="ECO:0000256" key="9">
    <source>
        <dbReference type="ARBA" id="ARBA00022777"/>
    </source>
</evidence>
<keyword evidence="6" id="KW-0808">Transferase</keyword>
<dbReference type="SUPFAM" id="SSF55874">
    <property type="entry name" value="ATPase domain of HSP90 chaperone/DNA topoisomerase II/histidine kinase"/>
    <property type="match status" value="1"/>
</dbReference>
<evidence type="ECO:0000256" key="11">
    <source>
        <dbReference type="ARBA" id="ARBA00022989"/>
    </source>
</evidence>
<evidence type="ECO:0000256" key="4">
    <source>
        <dbReference type="ARBA" id="ARBA00022475"/>
    </source>
</evidence>
<evidence type="ECO:0000256" key="2">
    <source>
        <dbReference type="ARBA" id="ARBA00004651"/>
    </source>
</evidence>
<dbReference type="EC" id="2.7.13.3" evidence="3"/>
<dbReference type="InterPro" id="IPR003660">
    <property type="entry name" value="HAMP_dom"/>
</dbReference>
<comment type="subcellular location">
    <subcellularLocation>
        <location evidence="2">Cell membrane</location>
        <topology evidence="2">Multi-pass membrane protein</topology>
    </subcellularLocation>
</comment>
<evidence type="ECO:0000256" key="1">
    <source>
        <dbReference type="ARBA" id="ARBA00000085"/>
    </source>
</evidence>
<dbReference type="PROSITE" id="PS50109">
    <property type="entry name" value="HIS_KIN"/>
    <property type="match status" value="1"/>
</dbReference>
<evidence type="ECO:0000256" key="10">
    <source>
        <dbReference type="ARBA" id="ARBA00022840"/>
    </source>
</evidence>
<keyword evidence="18" id="KW-1185">Reference proteome</keyword>
<evidence type="ECO:0000256" key="12">
    <source>
        <dbReference type="ARBA" id="ARBA00023012"/>
    </source>
</evidence>
<dbReference type="GO" id="GO:0016301">
    <property type="term" value="F:kinase activity"/>
    <property type="evidence" value="ECO:0007669"/>
    <property type="project" value="UniProtKB-KW"/>
</dbReference>
<feature type="domain" description="HAMP" evidence="16">
    <location>
        <begin position="205"/>
        <end position="257"/>
    </location>
</feature>
<evidence type="ECO:0000256" key="8">
    <source>
        <dbReference type="ARBA" id="ARBA00022741"/>
    </source>
</evidence>
<dbReference type="InterPro" id="IPR036890">
    <property type="entry name" value="HATPase_C_sf"/>
</dbReference>
<comment type="catalytic activity">
    <reaction evidence="1">
        <text>ATP + protein L-histidine = ADP + protein N-phospho-L-histidine.</text>
        <dbReference type="EC" id="2.7.13.3"/>
    </reaction>
</comment>
<evidence type="ECO:0000259" key="16">
    <source>
        <dbReference type="PROSITE" id="PS50885"/>
    </source>
</evidence>
<dbReference type="SMART" id="SM00304">
    <property type="entry name" value="HAMP"/>
    <property type="match status" value="1"/>
</dbReference>
<name>A0ABS7DBT2_9BACL</name>
<dbReference type="InterPro" id="IPR005467">
    <property type="entry name" value="His_kinase_dom"/>
</dbReference>
<keyword evidence="4" id="KW-1003">Cell membrane</keyword>
<dbReference type="Gene3D" id="1.10.287.130">
    <property type="match status" value="1"/>
</dbReference>
<dbReference type="InterPro" id="IPR003661">
    <property type="entry name" value="HisK_dim/P_dom"/>
</dbReference>
<evidence type="ECO:0000256" key="3">
    <source>
        <dbReference type="ARBA" id="ARBA00012438"/>
    </source>
</evidence>
<accession>A0ABS7DBT2</accession>
<keyword evidence="8" id="KW-0547">Nucleotide-binding</keyword>
<dbReference type="PRINTS" id="PR00344">
    <property type="entry name" value="BCTRLSENSOR"/>
</dbReference>
<dbReference type="PANTHER" id="PTHR45528:SF1">
    <property type="entry name" value="SENSOR HISTIDINE KINASE CPXA"/>
    <property type="match status" value="1"/>
</dbReference>
<evidence type="ECO:0000256" key="5">
    <source>
        <dbReference type="ARBA" id="ARBA00022553"/>
    </source>
</evidence>
<dbReference type="Pfam" id="PF00512">
    <property type="entry name" value="HisKA"/>
    <property type="match status" value="1"/>
</dbReference>
<feature type="transmembrane region" description="Helical" evidence="14">
    <location>
        <begin position="12"/>
        <end position="33"/>
    </location>
</feature>
<reference evidence="17 18" key="1">
    <citation type="submission" date="2021-07" db="EMBL/GenBank/DDBJ databases">
        <title>Paenibacillus radiodurans sp. nov., isolated from the southeastern edge of Tengger Desert.</title>
        <authorList>
            <person name="Zhang G."/>
        </authorList>
    </citation>
    <scope>NUCLEOTIDE SEQUENCE [LARGE SCALE GENOMIC DNA]</scope>
    <source>
        <strain evidence="17 18">DT7-4</strain>
    </source>
</reference>
<proteinExistence type="predicted"/>
<evidence type="ECO:0000313" key="18">
    <source>
        <dbReference type="Proteomes" id="UP000812277"/>
    </source>
</evidence>
<dbReference type="Pfam" id="PF02518">
    <property type="entry name" value="HATPase_c"/>
    <property type="match status" value="1"/>
</dbReference>
<keyword evidence="10" id="KW-0067">ATP-binding</keyword>
<evidence type="ECO:0000313" key="17">
    <source>
        <dbReference type="EMBL" id="MBW7477356.1"/>
    </source>
</evidence>
<evidence type="ECO:0000256" key="13">
    <source>
        <dbReference type="ARBA" id="ARBA00023136"/>
    </source>
</evidence>
<evidence type="ECO:0000256" key="6">
    <source>
        <dbReference type="ARBA" id="ARBA00022679"/>
    </source>
</evidence>
<dbReference type="Proteomes" id="UP000812277">
    <property type="component" value="Unassembled WGS sequence"/>
</dbReference>
<dbReference type="PROSITE" id="PS50885">
    <property type="entry name" value="HAMP"/>
    <property type="match status" value="1"/>
</dbReference>
<dbReference type="CDD" id="cd00075">
    <property type="entry name" value="HATPase"/>
    <property type="match status" value="1"/>
</dbReference>
<dbReference type="EMBL" id="JAHZIJ010000023">
    <property type="protein sequence ID" value="MBW7477356.1"/>
    <property type="molecule type" value="Genomic_DNA"/>
</dbReference>
<keyword evidence="11 14" id="KW-1133">Transmembrane helix</keyword>
<dbReference type="InterPro" id="IPR004358">
    <property type="entry name" value="Sig_transdc_His_kin-like_C"/>
</dbReference>
<dbReference type="InterPro" id="IPR003594">
    <property type="entry name" value="HATPase_dom"/>
</dbReference>
<sequence length="505" mass="57471">MSIRLKLLLSYLAMIIVPAIIFILTVVIILSLIMKDKMNPLIRIIGDFESVREAQEMMQKQEEWTSGLAFFSKHEPERFRDASFLKKTDQELDGSETGLAVEIDGSLTFASSFLNEGELEHKLKTIEKKRPVYGYIEADHFDIGGVDYMVTVHELTFADNSKGILYVLAEDRVSEMLMISFPFIILFVLLVVGLTNGGLTYLMSRSFIKPLYALKRAAQQIKEGNLDYNLKLVRKDEFGQLSDAFEEMRVRLKDSIGIQLQFEENRKELISNISHDLKTPIAAITACAEGMKDGIADSPEMQLKYIDMIHKKASHMNRLIDELFLFSKLDLKRLPFYFEQTDIRGFLNNYVEELRLHPQYSEIRFLLVSDCNEPVYVMADREKLGRVIANIVDNSIKHMDTIEKIIQFELSGSREEATVSIRDSGRGINADALPYIFDRFYRAESARNTDTGGTGLGLAIVKQIIEEHGGRTWAESTLGEGTAISFTLLTPEGHKGERHEKNTNH</sequence>